<evidence type="ECO:0000313" key="4">
    <source>
        <dbReference type="EMBL" id="MSU01765.1"/>
    </source>
</evidence>
<dbReference type="SUPFAM" id="SSF51735">
    <property type="entry name" value="NAD(P)-binding Rossmann-fold domains"/>
    <property type="match status" value="1"/>
</dbReference>
<feature type="domain" description="Gfo/Idh/MocA-like oxidoreductase C-terminal" evidence="3">
    <location>
        <begin position="140"/>
        <end position="204"/>
    </location>
</feature>
<feature type="domain" description="Gfo/Idh/MocA-like oxidoreductase N-terminal" evidence="2">
    <location>
        <begin position="4"/>
        <end position="126"/>
    </location>
</feature>
<dbReference type="Proteomes" id="UP000469523">
    <property type="component" value="Unassembled WGS sequence"/>
</dbReference>
<evidence type="ECO:0000259" key="2">
    <source>
        <dbReference type="Pfam" id="PF01408"/>
    </source>
</evidence>
<evidence type="ECO:0000259" key="3">
    <source>
        <dbReference type="Pfam" id="PF02894"/>
    </source>
</evidence>
<dbReference type="Pfam" id="PF01408">
    <property type="entry name" value="GFO_IDH_MocA"/>
    <property type="match status" value="1"/>
</dbReference>
<comment type="similarity">
    <text evidence="1">Belongs to the Gfo/Idh/MocA family.</text>
</comment>
<evidence type="ECO:0000313" key="5">
    <source>
        <dbReference type="Proteomes" id="UP000469523"/>
    </source>
</evidence>
<name>A0A6N7XZ54_9FIRM</name>
<accession>A0A6N7XZ54</accession>
<dbReference type="SUPFAM" id="SSF55347">
    <property type="entry name" value="Glyceraldehyde-3-phosphate dehydrogenase-like, C-terminal domain"/>
    <property type="match status" value="1"/>
</dbReference>
<dbReference type="EMBL" id="VUNQ01000019">
    <property type="protein sequence ID" value="MSU01765.1"/>
    <property type="molecule type" value="Genomic_DNA"/>
</dbReference>
<proteinExistence type="inferred from homology"/>
<sequence length="408" mass="45753">MSKIRVALIGAGQRGKDIYGNYALLNPENIEFVAVAEPNKLKREEFCKKHNISEKWAFESYEELFSKDKFCDAVIIATPDNTHFVPAKLALEKQYHILLEKPMSNRPEEVAELGKLAKQNNKVFMICHVLRYTPFYSKLKELINSGVIGKVISIQHNENIGYYHFAHSFVRGNWRNSDESSPLILQKSCHDMDILLWLVNSDCTDIASFGELSHFTLENRPEGASDRCVTCKVENECPYSALKLYYDNIGRWPTSVITEIQTKENVDKALEEGPYGRCVFGGCDNNVVDHQGTVFNLSAFTNKVHRNIKIMGTMGEIIGDDVKNEIEVQLFTSNEKKVITPKVVSGGHGGGDTGIMEDFIALVKSDANSETGLTSASISVQSHMMAFAAEEARKTKKVINTKDYTNGF</sequence>
<dbReference type="PANTHER" id="PTHR43377:SF2">
    <property type="entry name" value="BINDING ROSSMANN FOLD OXIDOREDUCTASE, PUTATIVE (AFU_ORTHOLOGUE AFUA_4G00560)-RELATED"/>
    <property type="match status" value="1"/>
</dbReference>
<dbReference type="InterPro" id="IPR004104">
    <property type="entry name" value="Gfo/Idh/MocA-like_OxRdtase_C"/>
</dbReference>
<dbReference type="GO" id="GO:0000166">
    <property type="term" value="F:nucleotide binding"/>
    <property type="evidence" value="ECO:0007669"/>
    <property type="project" value="InterPro"/>
</dbReference>
<keyword evidence="5" id="KW-1185">Reference proteome</keyword>
<protein>
    <submittedName>
        <fullName evidence="4">Gfo/Idh/MocA family oxidoreductase</fullName>
    </submittedName>
</protein>
<reference evidence="4 5" key="1">
    <citation type="submission" date="2019-09" db="EMBL/GenBank/DDBJ databases">
        <title>In-depth cultivation of the pig gut microbiome towards novel bacterial diversity and tailored functional studies.</title>
        <authorList>
            <person name="Wylensek D."/>
            <person name="Hitch T.C.A."/>
            <person name="Clavel T."/>
        </authorList>
    </citation>
    <scope>NUCLEOTIDE SEQUENCE [LARGE SCALE GENOMIC DNA]</scope>
    <source>
        <strain evidence="4 5">WCA3-693-APC-4?</strain>
    </source>
</reference>
<dbReference type="Gene3D" id="3.30.360.10">
    <property type="entry name" value="Dihydrodipicolinate Reductase, domain 2"/>
    <property type="match status" value="1"/>
</dbReference>
<dbReference type="PANTHER" id="PTHR43377">
    <property type="entry name" value="BILIVERDIN REDUCTASE A"/>
    <property type="match status" value="1"/>
</dbReference>
<organism evidence="4 5">
    <name type="scientific">Tissierella pigra</name>
    <dbReference type="NCBI Taxonomy" id="2607614"/>
    <lineage>
        <taxon>Bacteria</taxon>
        <taxon>Bacillati</taxon>
        <taxon>Bacillota</taxon>
        <taxon>Tissierellia</taxon>
        <taxon>Tissierellales</taxon>
        <taxon>Tissierellaceae</taxon>
        <taxon>Tissierella</taxon>
    </lineage>
</organism>
<dbReference type="Pfam" id="PF02894">
    <property type="entry name" value="GFO_IDH_MocA_C"/>
    <property type="match status" value="1"/>
</dbReference>
<dbReference type="Gene3D" id="3.40.50.720">
    <property type="entry name" value="NAD(P)-binding Rossmann-like Domain"/>
    <property type="match status" value="1"/>
</dbReference>
<dbReference type="InterPro" id="IPR051450">
    <property type="entry name" value="Gfo/Idh/MocA_Oxidoreductases"/>
</dbReference>
<comment type="caution">
    <text evidence="4">The sequence shown here is derived from an EMBL/GenBank/DDBJ whole genome shotgun (WGS) entry which is preliminary data.</text>
</comment>
<dbReference type="AlphaFoldDB" id="A0A6N7XZ54"/>
<gene>
    <name evidence="4" type="ORF">FYJ83_09835</name>
</gene>
<dbReference type="InterPro" id="IPR036291">
    <property type="entry name" value="NAD(P)-bd_dom_sf"/>
</dbReference>
<evidence type="ECO:0000256" key="1">
    <source>
        <dbReference type="ARBA" id="ARBA00010928"/>
    </source>
</evidence>
<dbReference type="InterPro" id="IPR000683">
    <property type="entry name" value="Gfo/Idh/MocA-like_OxRdtase_N"/>
</dbReference>
<dbReference type="RefSeq" id="WP_154440172.1">
    <property type="nucleotide sequence ID" value="NZ_VUNQ01000019.1"/>
</dbReference>